<gene>
    <name evidence="1" type="primary">RvY_09039-1</name>
    <name evidence="1" type="synonym">RvY_09039.1</name>
    <name evidence="1" type="ORF">RvY_09039</name>
</gene>
<name>A0A1D1VH54_RAMVA</name>
<reference evidence="1 2" key="1">
    <citation type="journal article" date="2016" name="Nat. Commun.">
        <title>Extremotolerant tardigrade genome and improved radiotolerance of human cultured cells by tardigrade-unique protein.</title>
        <authorList>
            <person name="Hashimoto T."/>
            <person name="Horikawa D.D."/>
            <person name="Saito Y."/>
            <person name="Kuwahara H."/>
            <person name="Kozuka-Hata H."/>
            <person name="Shin-I T."/>
            <person name="Minakuchi Y."/>
            <person name="Ohishi K."/>
            <person name="Motoyama A."/>
            <person name="Aizu T."/>
            <person name="Enomoto A."/>
            <person name="Kondo K."/>
            <person name="Tanaka S."/>
            <person name="Hara Y."/>
            <person name="Koshikawa S."/>
            <person name="Sagara H."/>
            <person name="Miura T."/>
            <person name="Yokobori S."/>
            <person name="Miyagawa K."/>
            <person name="Suzuki Y."/>
            <person name="Kubo T."/>
            <person name="Oyama M."/>
            <person name="Kohara Y."/>
            <person name="Fujiyama A."/>
            <person name="Arakawa K."/>
            <person name="Katayama T."/>
            <person name="Toyoda A."/>
            <person name="Kunieda T."/>
        </authorList>
    </citation>
    <scope>NUCLEOTIDE SEQUENCE [LARGE SCALE GENOMIC DNA]</scope>
    <source>
        <strain evidence="1 2">YOKOZUNA-1</strain>
    </source>
</reference>
<organism evidence="1 2">
    <name type="scientific">Ramazzottius varieornatus</name>
    <name type="common">Water bear</name>
    <name type="synonym">Tardigrade</name>
    <dbReference type="NCBI Taxonomy" id="947166"/>
    <lineage>
        <taxon>Eukaryota</taxon>
        <taxon>Metazoa</taxon>
        <taxon>Ecdysozoa</taxon>
        <taxon>Tardigrada</taxon>
        <taxon>Eutardigrada</taxon>
        <taxon>Parachela</taxon>
        <taxon>Hypsibioidea</taxon>
        <taxon>Ramazzottiidae</taxon>
        <taxon>Ramazzottius</taxon>
    </lineage>
</organism>
<dbReference type="Proteomes" id="UP000186922">
    <property type="component" value="Unassembled WGS sequence"/>
</dbReference>
<proteinExistence type="predicted"/>
<evidence type="ECO:0000313" key="1">
    <source>
        <dbReference type="EMBL" id="GAU97808.1"/>
    </source>
</evidence>
<comment type="caution">
    <text evidence="1">The sequence shown here is derived from an EMBL/GenBank/DDBJ whole genome shotgun (WGS) entry which is preliminary data.</text>
</comment>
<evidence type="ECO:0000313" key="2">
    <source>
        <dbReference type="Proteomes" id="UP000186922"/>
    </source>
</evidence>
<sequence>MSAFLFPKKSRPTTAAVSLYFKRKAVKDQIGTKQNLKDITQRQEDLIQRTPPHNGGIA</sequence>
<protein>
    <submittedName>
        <fullName evidence="1">Uncharacterized protein</fullName>
    </submittedName>
</protein>
<dbReference type="AlphaFoldDB" id="A0A1D1VH54"/>
<dbReference type="EMBL" id="BDGG01000004">
    <property type="protein sequence ID" value="GAU97808.1"/>
    <property type="molecule type" value="Genomic_DNA"/>
</dbReference>
<keyword evidence="2" id="KW-1185">Reference proteome</keyword>
<accession>A0A1D1VH54</accession>